<proteinExistence type="predicted"/>
<evidence type="ECO:0000313" key="3">
    <source>
        <dbReference type="Proteomes" id="UP000077255"/>
    </source>
</evidence>
<reference evidence="2 3" key="1">
    <citation type="submission" date="2016-02" db="EMBL/GenBank/DDBJ databases">
        <title>Complete genome sequencing and analysis of ATSB10, Dyella thiooxydans isolated from rhizosphere soil of sunflower (Helianthus annuus L.).</title>
        <authorList>
            <person name="Lee Y."/>
            <person name="Hwangbo K."/>
            <person name="Chung H."/>
            <person name="Yoo J."/>
            <person name="Kim K.Y."/>
            <person name="Sa T.M."/>
            <person name="Um Y."/>
            <person name="Madhaiyan M."/>
        </authorList>
    </citation>
    <scope>NUCLEOTIDE SEQUENCE [LARGE SCALE GENOMIC DNA]</scope>
    <source>
        <strain evidence="2 3">ATSB10</strain>
    </source>
</reference>
<accession>A0A160N5E4</accession>
<sequence>MRHGVAAGSERGAATGGEGGEQERAEEAHGACPVASEPRTLGSP</sequence>
<feature type="region of interest" description="Disordered" evidence="1">
    <location>
        <begin position="1"/>
        <end position="44"/>
    </location>
</feature>
<feature type="compositionally biased region" description="Low complexity" evidence="1">
    <location>
        <begin position="1"/>
        <end position="13"/>
    </location>
</feature>
<dbReference type="Proteomes" id="UP000077255">
    <property type="component" value="Chromosome"/>
</dbReference>
<evidence type="ECO:0000256" key="1">
    <source>
        <dbReference type="SAM" id="MobiDB-lite"/>
    </source>
</evidence>
<evidence type="ECO:0000313" key="2">
    <source>
        <dbReference type="EMBL" id="AND71230.1"/>
    </source>
</evidence>
<dbReference type="STRING" id="445710.ATSB10_37760"/>
<dbReference type="EMBL" id="CP014841">
    <property type="protein sequence ID" value="AND71230.1"/>
    <property type="molecule type" value="Genomic_DNA"/>
</dbReference>
<gene>
    <name evidence="2" type="ORF">ATSB10_37760</name>
</gene>
<dbReference type="AlphaFoldDB" id="A0A160N5E4"/>
<dbReference type="KEGG" id="dtx:ATSB10_37760"/>
<protein>
    <submittedName>
        <fullName evidence="2">Uncharacterized protein</fullName>
    </submittedName>
</protein>
<name>A0A160N5E4_9GAMM</name>
<organism evidence="2 3">
    <name type="scientific">Dyella thiooxydans</name>
    <dbReference type="NCBI Taxonomy" id="445710"/>
    <lineage>
        <taxon>Bacteria</taxon>
        <taxon>Pseudomonadati</taxon>
        <taxon>Pseudomonadota</taxon>
        <taxon>Gammaproteobacteria</taxon>
        <taxon>Lysobacterales</taxon>
        <taxon>Rhodanobacteraceae</taxon>
        <taxon>Dyella</taxon>
    </lineage>
</organism>
<keyword evidence="3" id="KW-1185">Reference proteome</keyword>